<evidence type="ECO:0008006" key="4">
    <source>
        <dbReference type="Google" id="ProtNLM"/>
    </source>
</evidence>
<feature type="transmembrane region" description="Helical" evidence="1">
    <location>
        <begin position="25"/>
        <end position="43"/>
    </location>
</feature>
<accession>A0A9D1R6K9</accession>
<evidence type="ECO:0000313" key="2">
    <source>
        <dbReference type="EMBL" id="HIW81849.1"/>
    </source>
</evidence>
<reference evidence="2" key="2">
    <citation type="submission" date="2021-04" db="EMBL/GenBank/DDBJ databases">
        <authorList>
            <person name="Gilroy R."/>
        </authorList>
    </citation>
    <scope>NUCLEOTIDE SEQUENCE</scope>
    <source>
        <strain evidence="2">CHK195-6426</strain>
    </source>
</reference>
<dbReference type="Gene3D" id="1.20.120.1220">
    <property type="match status" value="1"/>
</dbReference>
<gene>
    <name evidence="2" type="ORF">H9742_10105</name>
</gene>
<keyword evidence="1" id="KW-0812">Transmembrane</keyword>
<reference evidence="2" key="1">
    <citation type="journal article" date="2021" name="PeerJ">
        <title>Extensive microbial diversity within the chicken gut microbiome revealed by metagenomics and culture.</title>
        <authorList>
            <person name="Gilroy R."/>
            <person name="Ravi A."/>
            <person name="Getino M."/>
            <person name="Pursley I."/>
            <person name="Horton D.L."/>
            <person name="Alikhan N.F."/>
            <person name="Baker D."/>
            <person name="Gharbi K."/>
            <person name="Hall N."/>
            <person name="Watson M."/>
            <person name="Adriaenssens E.M."/>
            <person name="Foster-Nyarko E."/>
            <person name="Jarju S."/>
            <person name="Secka A."/>
            <person name="Antonio M."/>
            <person name="Oren A."/>
            <person name="Chaudhuri R.R."/>
            <person name="La Ragione R."/>
            <person name="Hildebrand F."/>
            <person name="Pallen M.J."/>
        </authorList>
    </citation>
    <scope>NUCLEOTIDE SEQUENCE</scope>
    <source>
        <strain evidence="2">CHK195-6426</strain>
    </source>
</reference>
<keyword evidence="1" id="KW-0472">Membrane</keyword>
<dbReference type="AlphaFoldDB" id="A0A9D1R6K9"/>
<evidence type="ECO:0000313" key="3">
    <source>
        <dbReference type="Proteomes" id="UP000824265"/>
    </source>
</evidence>
<sequence length="141" mass="16028">MIRKIFLLSYLGVLSVWDIKEKKVPLLILLAGWGIVLYSVVTKTPWNTWSWPGEAFRLLPALLPGFILLIAAKITGKVGSADGMVLLQLSMLMEYPACVLLFWVSILLVFAFCVVMFLSRRVHKNRRVPYLPFLLVSCFIL</sequence>
<dbReference type="EMBL" id="DXGH01000054">
    <property type="protein sequence ID" value="HIW81849.1"/>
    <property type="molecule type" value="Genomic_DNA"/>
</dbReference>
<feature type="transmembrane region" description="Helical" evidence="1">
    <location>
        <begin position="55"/>
        <end position="74"/>
    </location>
</feature>
<comment type="caution">
    <text evidence="2">The sequence shown here is derived from an EMBL/GenBank/DDBJ whole genome shotgun (WGS) entry which is preliminary data.</text>
</comment>
<protein>
    <recommendedName>
        <fullName evidence="4">Prepilin type IV endopeptidase peptidase domain-containing protein</fullName>
    </recommendedName>
</protein>
<organism evidence="2 3">
    <name type="scientific">Candidatus Acetatifactor stercoripullorum</name>
    <dbReference type="NCBI Taxonomy" id="2838414"/>
    <lineage>
        <taxon>Bacteria</taxon>
        <taxon>Bacillati</taxon>
        <taxon>Bacillota</taxon>
        <taxon>Clostridia</taxon>
        <taxon>Lachnospirales</taxon>
        <taxon>Lachnospiraceae</taxon>
        <taxon>Acetatifactor</taxon>
    </lineage>
</organism>
<dbReference type="Proteomes" id="UP000824265">
    <property type="component" value="Unassembled WGS sequence"/>
</dbReference>
<proteinExistence type="predicted"/>
<keyword evidence="1" id="KW-1133">Transmembrane helix</keyword>
<feature type="transmembrane region" description="Helical" evidence="1">
    <location>
        <begin position="94"/>
        <end position="118"/>
    </location>
</feature>
<name>A0A9D1R6K9_9FIRM</name>
<evidence type="ECO:0000256" key="1">
    <source>
        <dbReference type="SAM" id="Phobius"/>
    </source>
</evidence>